<sequence>MSSAAATGETRSYRLTYKHSTLSRTVTRSPSQCTWFIASLMQTSSQNCNKDKLAFICCASRFAFLTMPFGPTGALDTVFQHRHSGIYISCPKVFHMLL</sequence>
<evidence type="ECO:0000313" key="1">
    <source>
        <dbReference type="EMBL" id="KNZ60616.1"/>
    </source>
</evidence>
<keyword evidence="2" id="KW-1185">Reference proteome</keyword>
<organism evidence="1 2">
    <name type="scientific">Puccinia sorghi</name>
    <dbReference type="NCBI Taxonomy" id="27349"/>
    <lineage>
        <taxon>Eukaryota</taxon>
        <taxon>Fungi</taxon>
        <taxon>Dikarya</taxon>
        <taxon>Basidiomycota</taxon>
        <taxon>Pucciniomycotina</taxon>
        <taxon>Pucciniomycetes</taxon>
        <taxon>Pucciniales</taxon>
        <taxon>Pucciniaceae</taxon>
        <taxon>Puccinia</taxon>
    </lineage>
</organism>
<accession>A0A0L6VIK1</accession>
<proteinExistence type="predicted"/>
<evidence type="ECO:0000313" key="2">
    <source>
        <dbReference type="Proteomes" id="UP000037035"/>
    </source>
</evidence>
<protein>
    <submittedName>
        <fullName evidence="1">Uncharacterized protein</fullName>
    </submittedName>
</protein>
<reference evidence="1 2" key="1">
    <citation type="submission" date="2015-08" db="EMBL/GenBank/DDBJ databases">
        <title>Next Generation Sequencing and Analysis of the Genome of Puccinia sorghi L Schw, the Causal Agent of Maize Common Rust.</title>
        <authorList>
            <person name="Rochi L."/>
            <person name="Burguener G."/>
            <person name="Darino M."/>
            <person name="Turjanski A."/>
            <person name="Kreff E."/>
            <person name="Dieguez M.J."/>
            <person name="Sacco F."/>
        </authorList>
    </citation>
    <scope>NUCLEOTIDE SEQUENCE [LARGE SCALE GENOMIC DNA]</scope>
    <source>
        <strain evidence="1 2">RO10H11247</strain>
    </source>
</reference>
<comment type="caution">
    <text evidence="1">The sequence shown here is derived from an EMBL/GenBank/DDBJ whole genome shotgun (WGS) entry which is preliminary data.</text>
</comment>
<dbReference type="VEuPathDB" id="FungiDB:VP01_15295g1"/>
<dbReference type="AlphaFoldDB" id="A0A0L6VIK1"/>
<gene>
    <name evidence="1" type="ORF">VP01_15295g1</name>
</gene>
<dbReference type="Proteomes" id="UP000037035">
    <property type="component" value="Unassembled WGS sequence"/>
</dbReference>
<dbReference type="EMBL" id="LAVV01005881">
    <property type="protein sequence ID" value="KNZ60616.1"/>
    <property type="molecule type" value="Genomic_DNA"/>
</dbReference>
<name>A0A0L6VIK1_9BASI</name>